<evidence type="ECO:0000313" key="4">
    <source>
        <dbReference type="Proteomes" id="UP000245728"/>
    </source>
</evidence>
<name>A0A2S2E3Q3_9ALTE</name>
<accession>A0A2S2E3Q3</accession>
<feature type="region of interest" description="Disordered" evidence="2">
    <location>
        <begin position="229"/>
        <end position="254"/>
    </location>
</feature>
<dbReference type="EMBL" id="CP029347">
    <property type="protein sequence ID" value="AWL12263.1"/>
    <property type="molecule type" value="Genomic_DNA"/>
</dbReference>
<feature type="coiled-coil region" evidence="1">
    <location>
        <begin position="19"/>
        <end position="46"/>
    </location>
</feature>
<dbReference type="AlphaFoldDB" id="A0A2S2E3Q3"/>
<evidence type="ECO:0000256" key="2">
    <source>
        <dbReference type="SAM" id="MobiDB-lite"/>
    </source>
</evidence>
<evidence type="ECO:0008006" key="5">
    <source>
        <dbReference type="Google" id="ProtNLM"/>
    </source>
</evidence>
<reference evidence="3 4" key="1">
    <citation type="submission" date="2018-05" db="EMBL/GenBank/DDBJ databases">
        <title>Salinimonas sp. HMF8227 Genome sequencing and assembly.</title>
        <authorList>
            <person name="Kang H."/>
            <person name="Kang J."/>
            <person name="Cha I."/>
            <person name="Kim H."/>
            <person name="Joh K."/>
        </authorList>
    </citation>
    <scope>NUCLEOTIDE SEQUENCE [LARGE SCALE GENOMIC DNA]</scope>
    <source>
        <strain evidence="3 4">HMF8227</strain>
    </source>
</reference>
<gene>
    <name evidence="3" type="ORF">HMF8227_01790</name>
</gene>
<feature type="compositionally biased region" description="Basic and acidic residues" evidence="2">
    <location>
        <begin position="229"/>
        <end position="240"/>
    </location>
</feature>
<proteinExistence type="predicted"/>
<organism evidence="3 4">
    <name type="scientific">Saliniradius amylolyticus</name>
    <dbReference type="NCBI Taxonomy" id="2183582"/>
    <lineage>
        <taxon>Bacteria</taxon>
        <taxon>Pseudomonadati</taxon>
        <taxon>Pseudomonadota</taxon>
        <taxon>Gammaproteobacteria</taxon>
        <taxon>Alteromonadales</taxon>
        <taxon>Alteromonadaceae</taxon>
        <taxon>Saliniradius</taxon>
    </lineage>
</organism>
<dbReference type="OrthoDB" id="5899712at2"/>
<sequence>MFAIIIGLIVALIIVAVVINAIQQHKEQVEAERRAQSQKLKLVIDETEDALAAAAYIPVSNKLLKVLHNRVLNALKSMQDVNPKAMDIKNRIKDAEERVSSINEDEPPPAETNFTIPENDKQVITLIQGIKKIRTMLRAENSKGKVDPHVFSEEDKRLDRMQLRVNVDTLLRRGKAALSGNMLGSARQYFEKALVALNAQAVANEYTQARHQEITDLLEDINSSLRDANAADRARQREENKDELDELFAPKKKW</sequence>
<protein>
    <recommendedName>
        <fullName evidence="5">DNA repair protein</fullName>
    </recommendedName>
</protein>
<dbReference type="Proteomes" id="UP000245728">
    <property type="component" value="Chromosome"/>
</dbReference>
<evidence type="ECO:0000313" key="3">
    <source>
        <dbReference type="EMBL" id="AWL12263.1"/>
    </source>
</evidence>
<dbReference type="RefSeq" id="WP_109339855.1">
    <property type="nucleotide sequence ID" value="NZ_CP029347.1"/>
</dbReference>
<dbReference type="KEGG" id="salh:HMF8227_01790"/>
<keyword evidence="1" id="KW-0175">Coiled coil</keyword>
<keyword evidence="4" id="KW-1185">Reference proteome</keyword>
<evidence type="ECO:0000256" key="1">
    <source>
        <dbReference type="SAM" id="Coils"/>
    </source>
</evidence>